<evidence type="ECO:0008006" key="4">
    <source>
        <dbReference type="Google" id="ProtNLM"/>
    </source>
</evidence>
<evidence type="ECO:0000256" key="1">
    <source>
        <dbReference type="SAM" id="Phobius"/>
    </source>
</evidence>
<name>A0ABZ3EG14_9STAP</name>
<dbReference type="Proteomes" id="UP001436297">
    <property type="component" value="Chromosome"/>
</dbReference>
<keyword evidence="1" id="KW-0812">Transmembrane</keyword>
<organism evidence="2 3">
    <name type="scientific">Staphylococcus hsinchuensis</name>
    <dbReference type="NCBI Taxonomy" id="3051183"/>
    <lineage>
        <taxon>Bacteria</taxon>
        <taxon>Bacillati</taxon>
        <taxon>Bacillota</taxon>
        <taxon>Bacilli</taxon>
        <taxon>Bacillales</taxon>
        <taxon>Staphylococcaceae</taxon>
        <taxon>Staphylococcus</taxon>
    </lineage>
</organism>
<dbReference type="RefSeq" id="WP_251518682.1">
    <property type="nucleotide sequence ID" value="NZ_CP128355.1"/>
</dbReference>
<sequence length="73" mass="8489">MLKIIEKLTSVMTVILTFLLVTRFFIQNLNHYAGFDISWFCLENLPHSFTVVIILFMICVVMNSIFKNSDEKG</sequence>
<reference evidence="2 3" key="1">
    <citation type="journal article" date="2024" name="Pathogens">
        <title>Staphylococcus hsinchuensis sp. nov., Isolated from Soymilk.</title>
        <authorList>
            <person name="Wang Y.T."/>
            <person name="Lin Y.C."/>
            <person name="Hsieh Y.H."/>
            <person name="Lin Y.T."/>
            <person name="Hamada M."/>
            <person name="Chen C.C."/>
            <person name="Liou J.S."/>
            <person name="Lee A.Y."/>
            <person name="Zhang W.L."/>
            <person name="Chen Y.T."/>
            <person name="Huang C.H."/>
        </authorList>
    </citation>
    <scope>NUCLEOTIDE SEQUENCE [LARGE SCALE GENOMIC DNA]</scope>
    <source>
        <strain evidence="2 3">H164</strain>
    </source>
</reference>
<keyword evidence="1" id="KW-1133">Transmembrane helix</keyword>
<keyword evidence="1" id="KW-0472">Membrane</keyword>
<evidence type="ECO:0000313" key="2">
    <source>
        <dbReference type="EMBL" id="XAF71365.1"/>
    </source>
</evidence>
<feature type="transmembrane region" description="Helical" evidence="1">
    <location>
        <begin position="46"/>
        <end position="66"/>
    </location>
</feature>
<dbReference type="EMBL" id="CP128355">
    <property type="protein sequence ID" value="XAF71365.1"/>
    <property type="molecule type" value="Genomic_DNA"/>
</dbReference>
<gene>
    <name evidence="2" type="ORF">QQM35_04520</name>
</gene>
<proteinExistence type="predicted"/>
<feature type="transmembrane region" description="Helical" evidence="1">
    <location>
        <begin position="7"/>
        <end position="26"/>
    </location>
</feature>
<protein>
    <recommendedName>
        <fullName evidence="4">Bacteriocin immunity protein</fullName>
    </recommendedName>
</protein>
<evidence type="ECO:0000313" key="3">
    <source>
        <dbReference type="Proteomes" id="UP001436297"/>
    </source>
</evidence>
<accession>A0ABZ3EG14</accession>
<keyword evidence="3" id="KW-1185">Reference proteome</keyword>